<feature type="transmembrane region" description="Helical" evidence="6">
    <location>
        <begin position="142"/>
        <end position="165"/>
    </location>
</feature>
<evidence type="ECO:0000256" key="6">
    <source>
        <dbReference type="RuleBase" id="RU363032"/>
    </source>
</evidence>
<protein>
    <submittedName>
        <fullName evidence="8">ABC transporter permease</fullName>
    </submittedName>
</protein>
<evidence type="ECO:0000259" key="7">
    <source>
        <dbReference type="PROSITE" id="PS50928"/>
    </source>
</evidence>
<dbReference type="RefSeq" id="WP_218285186.1">
    <property type="nucleotide sequence ID" value="NZ_CP076448.1"/>
</dbReference>
<dbReference type="PROSITE" id="PS50928">
    <property type="entry name" value="ABC_TM1"/>
    <property type="match status" value="1"/>
</dbReference>
<name>A0A975YJ36_9PROT</name>
<gene>
    <name evidence="8" type="ORF">KO353_13125</name>
</gene>
<evidence type="ECO:0000256" key="2">
    <source>
        <dbReference type="ARBA" id="ARBA00022448"/>
    </source>
</evidence>
<feature type="transmembrane region" description="Helical" evidence="6">
    <location>
        <begin position="96"/>
        <end position="122"/>
    </location>
</feature>
<reference evidence="8" key="1">
    <citation type="submission" date="2021-06" db="EMBL/GenBank/DDBJ databases">
        <title>Elioraea tepida, sp. nov., a moderately thermophilic aerobic anoxygenic phototrophic bacterium isolated from an alkaline siliceous hot spring mat community in Yellowstone National Park, WY, USA.</title>
        <authorList>
            <person name="Saini M.K."/>
            <person name="Yoshida S."/>
            <person name="Sebastian A."/>
            <person name="Hirose S."/>
            <person name="Hara E."/>
            <person name="Tamaki H."/>
            <person name="Soulier N.T."/>
            <person name="Albert I."/>
            <person name="Hanada S."/>
            <person name="Bryant D.A."/>
            <person name="Tank M."/>
        </authorList>
    </citation>
    <scope>NUCLEOTIDE SEQUENCE</scope>
    <source>
        <strain evidence="8">MS-P2</strain>
    </source>
</reference>
<evidence type="ECO:0000256" key="1">
    <source>
        <dbReference type="ARBA" id="ARBA00004651"/>
    </source>
</evidence>
<keyword evidence="5 6" id="KW-0472">Membrane</keyword>
<evidence type="ECO:0000313" key="8">
    <source>
        <dbReference type="EMBL" id="QXM24191.1"/>
    </source>
</evidence>
<evidence type="ECO:0000313" key="9">
    <source>
        <dbReference type="Proteomes" id="UP000694001"/>
    </source>
</evidence>
<proteinExistence type="inferred from homology"/>
<dbReference type="InterPro" id="IPR025966">
    <property type="entry name" value="OppC_N"/>
</dbReference>
<keyword evidence="3 6" id="KW-0812">Transmembrane</keyword>
<dbReference type="KEGG" id="elio:KO353_13125"/>
<dbReference type="Proteomes" id="UP000694001">
    <property type="component" value="Chromosome"/>
</dbReference>
<dbReference type="InterPro" id="IPR050366">
    <property type="entry name" value="BP-dependent_transpt_permease"/>
</dbReference>
<dbReference type="Pfam" id="PF00528">
    <property type="entry name" value="BPD_transp_1"/>
    <property type="match status" value="1"/>
</dbReference>
<sequence length="298" mass="31559">MAGAVAEVAVAPAAGGFGRFARRNPTIVVGSALLVVMVLAALAAPWIAGDPLSVAPVNRLRPPNLAHLFTPGAVDRFGTDHLGRDMFARTIYGARVSLVVGLAVAFFSTSIGLVIGLVAGYFRLVDAVVMRLMDALMSIPAILLAIALVALTRGGVPVVIFAITVPEIPRVVRLVRAVVLTVRERPFIDAAISVGSRPSKVIFRHILPNTLPPLIVQATYICASAILTEAGLSFLGAGVPPEIPTWGNMIAQSRLFLSRAPWTVFFPGACLAIVVLAINLVGDGLRDRLDPRLARRMR</sequence>
<feature type="transmembrane region" description="Helical" evidence="6">
    <location>
        <begin position="262"/>
        <end position="282"/>
    </location>
</feature>
<keyword evidence="2 6" id="KW-0813">Transport</keyword>
<organism evidence="8 9">
    <name type="scientific">Elioraea tepida</name>
    <dbReference type="NCBI Taxonomy" id="2843330"/>
    <lineage>
        <taxon>Bacteria</taxon>
        <taxon>Pseudomonadati</taxon>
        <taxon>Pseudomonadota</taxon>
        <taxon>Alphaproteobacteria</taxon>
        <taxon>Acetobacterales</taxon>
        <taxon>Elioraeaceae</taxon>
        <taxon>Elioraea</taxon>
    </lineage>
</organism>
<dbReference type="AlphaFoldDB" id="A0A975YJ36"/>
<dbReference type="Pfam" id="PF12911">
    <property type="entry name" value="OppC_N"/>
    <property type="match status" value="1"/>
</dbReference>
<evidence type="ECO:0000256" key="4">
    <source>
        <dbReference type="ARBA" id="ARBA00022989"/>
    </source>
</evidence>
<dbReference type="EMBL" id="CP076448">
    <property type="protein sequence ID" value="QXM24191.1"/>
    <property type="molecule type" value="Genomic_DNA"/>
</dbReference>
<keyword evidence="4 6" id="KW-1133">Transmembrane helix</keyword>
<evidence type="ECO:0000256" key="5">
    <source>
        <dbReference type="ARBA" id="ARBA00023136"/>
    </source>
</evidence>
<dbReference type="CDD" id="cd06261">
    <property type="entry name" value="TM_PBP2"/>
    <property type="match status" value="1"/>
</dbReference>
<comment type="subcellular location">
    <subcellularLocation>
        <location evidence="1 6">Cell membrane</location>
        <topology evidence="1 6">Multi-pass membrane protein</topology>
    </subcellularLocation>
</comment>
<evidence type="ECO:0000256" key="3">
    <source>
        <dbReference type="ARBA" id="ARBA00022692"/>
    </source>
</evidence>
<comment type="similarity">
    <text evidence="6">Belongs to the binding-protein-dependent transport system permease family.</text>
</comment>
<accession>A0A975YJ36</accession>
<dbReference type="InterPro" id="IPR000515">
    <property type="entry name" value="MetI-like"/>
</dbReference>
<dbReference type="PANTHER" id="PTHR43386">
    <property type="entry name" value="OLIGOPEPTIDE TRANSPORT SYSTEM PERMEASE PROTEIN APPC"/>
    <property type="match status" value="1"/>
</dbReference>
<feature type="transmembrane region" description="Helical" evidence="6">
    <location>
        <begin position="27"/>
        <end position="48"/>
    </location>
</feature>
<dbReference type="PANTHER" id="PTHR43386:SF6">
    <property type="entry name" value="ABC TRANSPORTER PERMEASE PROTEIN"/>
    <property type="match status" value="1"/>
</dbReference>
<feature type="domain" description="ABC transmembrane type-1" evidence="7">
    <location>
        <begin position="98"/>
        <end position="282"/>
    </location>
</feature>
<keyword evidence="9" id="KW-1185">Reference proteome</keyword>
<dbReference type="GO" id="GO:0055085">
    <property type="term" value="P:transmembrane transport"/>
    <property type="evidence" value="ECO:0007669"/>
    <property type="project" value="InterPro"/>
</dbReference>
<dbReference type="GO" id="GO:0005886">
    <property type="term" value="C:plasma membrane"/>
    <property type="evidence" value="ECO:0007669"/>
    <property type="project" value="UniProtKB-SubCell"/>
</dbReference>